<reference evidence="1 2" key="1">
    <citation type="journal article" date="2017" name="Chemistry">
        <title>Isolation, Biosynthesis and Chemical Modifications of Rubterolones A-F: Rare Tropolone Alkaloids from Actinomadura sp. 5-2.</title>
        <authorList>
            <person name="Guo H."/>
            <person name="Benndorf R."/>
            <person name="Leichnitz D."/>
            <person name="Klassen J.L."/>
            <person name="Vollmers J."/>
            <person name="Gorls H."/>
            <person name="Steinacker M."/>
            <person name="Weigel C."/>
            <person name="Dahse H.M."/>
            <person name="Kaster A.K."/>
            <person name="de Beer Z.W."/>
            <person name="Poulsen M."/>
            <person name="Beemelmanns C."/>
        </authorList>
    </citation>
    <scope>NUCLEOTIDE SEQUENCE [LARGE SCALE GENOMIC DNA]</scope>
    <source>
        <strain evidence="1 2">5-2</strain>
    </source>
</reference>
<proteinExistence type="predicted"/>
<dbReference type="InterPro" id="IPR004378">
    <property type="entry name" value="F420H2_quin_Rdtase"/>
</dbReference>
<dbReference type="Pfam" id="PF04075">
    <property type="entry name" value="F420H2_quin_red"/>
    <property type="match status" value="1"/>
</dbReference>
<dbReference type="EMBL" id="MTBP01000001">
    <property type="protein sequence ID" value="POM26540.1"/>
    <property type="molecule type" value="Genomic_DNA"/>
</dbReference>
<protein>
    <submittedName>
        <fullName evidence="1">Deazaflavin-dependent oxidoreductase, nitroreductase family</fullName>
    </submittedName>
</protein>
<accession>A0A2P4UNB4</accession>
<keyword evidence="2" id="KW-1185">Reference proteome</keyword>
<dbReference type="GO" id="GO:0016491">
    <property type="term" value="F:oxidoreductase activity"/>
    <property type="evidence" value="ECO:0007669"/>
    <property type="project" value="InterPro"/>
</dbReference>
<dbReference type="RefSeq" id="WP_103561494.1">
    <property type="nucleotide sequence ID" value="NZ_MTBP01000001.1"/>
</dbReference>
<dbReference type="InterPro" id="IPR012349">
    <property type="entry name" value="Split_barrel_FMN-bd"/>
</dbReference>
<gene>
    <name evidence="1" type="ORF">BTM25_09410</name>
</gene>
<evidence type="ECO:0000313" key="2">
    <source>
        <dbReference type="Proteomes" id="UP000242367"/>
    </source>
</evidence>
<organism evidence="1 2">
    <name type="scientific">Actinomadura rubteroloni</name>
    <dbReference type="NCBI Taxonomy" id="1926885"/>
    <lineage>
        <taxon>Bacteria</taxon>
        <taxon>Bacillati</taxon>
        <taxon>Actinomycetota</taxon>
        <taxon>Actinomycetes</taxon>
        <taxon>Streptosporangiales</taxon>
        <taxon>Thermomonosporaceae</taxon>
        <taxon>Actinomadura</taxon>
    </lineage>
</organism>
<name>A0A2P4UNB4_9ACTN</name>
<dbReference type="Proteomes" id="UP000242367">
    <property type="component" value="Unassembled WGS sequence"/>
</dbReference>
<comment type="caution">
    <text evidence="1">The sequence shown here is derived from an EMBL/GenBank/DDBJ whole genome shotgun (WGS) entry which is preliminary data.</text>
</comment>
<dbReference type="Gene3D" id="2.30.110.10">
    <property type="entry name" value="Electron Transport, Fmn-binding Protein, Chain A"/>
    <property type="match status" value="1"/>
</dbReference>
<sequence>MTSTDSRNVPAKGMDVYFNRAVAFLARRGLSLFGSRLLAVRGRTSGEWRTTPVNLLTIDGERYLVAPRGVTQWVRNLRVAGSGELRLGRRAEAFAATELTDADKIPALRVYLRRWGWEVGRFFDRPIKDLDDAGLAELAPLVPVFRIR</sequence>
<evidence type="ECO:0000313" key="1">
    <source>
        <dbReference type="EMBL" id="POM26540.1"/>
    </source>
</evidence>
<dbReference type="AlphaFoldDB" id="A0A2P4UNB4"/>